<dbReference type="InterPro" id="IPR009218">
    <property type="entry name" value="HD_phosphohydro"/>
</dbReference>
<dbReference type="SUPFAM" id="SSF109604">
    <property type="entry name" value="HD-domain/PDEase-like"/>
    <property type="match status" value="1"/>
</dbReference>
<comment type="caution">
    <text evidence="1">The sequence shown here is derived from an EMBL/GenBank/DDBJ whole genome shotgun (WGS) entry which is preliminary data.</text>
</comment>
<dbReference type="Gene3D" id="1.10.3210.10">
    <property type="entry name" value="Hypothetical protein af1432"/>
    <property type="match status" value="1"/>
</dbReference>
<accession>A0ABV8MUN7</accession>
<dbReference type="Proteomes" id="UP001595791">
    <property type="component" value="Unassembled WGS sequence"/>
</dbReference>
<dbReference type="RefSeq" id="WP_378167225.1">
    <property type="nucleotide sequence ID" value="NZ_JBHSBU010000001.1"/>
</dbReference>
<keyword evidence="2" id="KW-1185">Reference proteome</keyword>
<dbReference type="PANTHER" id="PTHR21174">
    <property type="match status" value="1"/>
</dbReference>
<sequence>MTMLEQWHALWRSLGAEAGDEAEYRRLLTAYAEPQRHYHTRQHLDECLHHLAETRSLALHPAEVELALWYHDAVYQPRQPDNEARSADWAVQALQAQGIDQDVAGRVRALIMATCHQALPQEPDAMLLVDIDLAILAAPAERFAEYQTQVRAEYRWVPGFLFRRKRAEILRAFLARPRLFQTDWFFSHYEAQARANLAQELAVLTG</sequence>
<dbReference type="EMBL" id="JBHSBU010000001">
    <property type="protein sequence ID" value="MFC4161367.1"/>
    <property type="molecule type" value="Genomic_DNA"/>
</dbReference>
<evidence type="ECO:0000313" key="1">
    <source>
        <dbReference type="EMBL" id="MFC4161367.1"/>
    </source>
</evidence>
<name>A0ABV8MUN7_9NEIS</name>
<gene>
    <name evidence="1" type="ORF">ACFOW7_18690</name>
</gene>
<dbReference type="PIRSF" id="PIRSF035170">
    <property type="entry name" value="HD_phosphohydro"/>
    <property type="match status" value="1"/>
</dbReference>
<proteinExistence type="predicted"/>
<evidence type="ECO:0000313" key="2">
    <source>
        <dbReference type="Proteomes" id="UP001595791"/>
    </source>
</evidence>
<evidence type="ECO:0008006" key="3">
    <source>
        <dbReference type="Google" id="ProtNLM"/>
    </source>
</evidence>
<dbReference type="PANTHER" id="PTHR21174:SF0">
    <property type="entry name" value="HD PHOSPHOHYDROLASE FAMILY PROTEIN-RELATED"/>
    <property type="match status" value="1"/>
</dbReference>
<protein>
    <recommendedName>
        <fullName evidence="3">N-methyl-D-aspartate receptor NMDAR2C subunit</fullName>
    </recommendedName>
</protein>
<reference evidence="2" key="1">
    <citation type="journal article" date="2019" name="Int. J. Syst. Evol. Microbiol.">
        <title>The Global Catalogue of Microorganisms (GCM) 10K type strain sequencing project: providing services to taxonomists for standard genome sequencing and annotation.</title>
        <authorList>
            <consortium name="The Broad Institute Genomics Platform"/>
            <consortium name="The Broad Institute Genome Sequencing Center for Infectious Disease"/>
            <person name="Wu L."/>
            <person name="Ma J."/>
        </authorList>
    </citation>
    <scope>NUCLEOTIDE SEQUENCE [LARGE SCALE GENOMIC DNA]</scope>
    <source>
        <strain evidence="2">LMG 29894</strain>
    </source>
</reference>
<organism evidence="1 2">
    <name type="scientific">Chitinimonas lacunae</name>
    <dbReference type="NCBI Taxonomy" id="1963018"/>
    <lineage>
        <taxon>Bacteria</taxon>
        <taxon>Pseudomonadati</taxon>
        <taxon>Pseudomonadota</taxon>
        <taxon>Betaproteobacteria</taxon>
        <taxon>Neisseriales</taxon>
        <taxon>Chitinibacteraceae</taxon>
        <taxon>Chitinimonas</taxon>
    </lineage>
</organism>